<dbReference type="WBParaSite" id="MCU_009240-RA">
    <property type="protein sequence ID" value="MCU_009240-RA"/>
    <property type="gene ID" value="MCU_009240"/>
</dbReference>
<protein>
    <submittedName>
        <fullName evidence="5">DNK domain-containing protein</fullName>
    </submittedName>
</protein>
<dbReference type="InterPro" id="IPR002624">
    <property type="entry name" value="DCK/DGK"/>
</dbReference>
<reference evidence="5" key="1">
    <citation type="submission" date="2019-11" db="UniProtKB">
        <authorList>
            <consortium name="WormBaseParasite"/>
        </authorList>
    </citation>
    <scope>IDENTIFICATION</scope>
</reference>
<accession>A0A5K3FLH2</accession>
<evidence type="ECO:0000256" key="1">
    <source>
        <dbReference type="ARBA" id="ARBA00007420"/>
    </source>
</evidence>
<dbReference type="PANTHER" id="PTHR10513">
    <property type="entry name" value="DEOXYNUCLEOSIDE KINASE"/>
    <property type="match status" value="1"/>
</dbReference>
<dbReference type="Gene3D" id="3.40.50.300">
    <property type="entry name" value="P-loop containing nucleotide triphosphate hydrolases"/>
    <property type="match status" value="1"/>
</dbReference>
<dbReference type="InterPro" id="IPR027417">
    <property type="entry name" value="P-loop_NTPase"/>
</dbReference>
<evidence type="ECO:0000313" key="5">
    <source>
        <dbReference type="WBParaSite" id="MCU_009240-RA"/>
    </source>
</evidence>
<dbReference type="InterPro" id="IPR050566">
    <property type="entry name" value="Deoxyribonucleoside_kinase"/>
</dbReference>
<dbReference type="PANTHER" id="PTHR10513:SF24">
    <property type="entry name" value="THYMIDINE KINASE 2, MITOCHONDRIAL"/>
    <property type="match status" value="1"/>
</dbReference>
<feature type="domain" description="Deoxynucleoside kinase" evidence="4">
    <location>
        <begin position="9"/>
        <end position="208"/>
    </location>
</feature>
<dbReference type="PIRSF" id="PIRSF000705">
    <property type="entry name" value="DNK"/>
    <property type="match status" value="1"/>
</dbReference>
<comment type="similarity">
    <text evidence="1">Belongs to the DCK/DGK family.</text>
</comment>
<evidence type="ECO:0000259" key="4">
    <source>
        <dbReference type="Pfam" id="PF01712"/>
    </source>
</evidence>
<feature type="active site" description="Proton acceptor" evidence="2">
    <location>
        <position position="99"/>
    </location>
</feature>
<dbReference type="AlphaFoldDB" id="A0A5K3FLH2"/>
<dbReference type="SUPFAM" id="SSF52540">
    <property type="entry name" value="P-loop containing nucleoside triphosphate hydrolases"/>
    <property type="match status" value="1"/>
</dbReference>
<keyword evidence="3" id="KW-0547">Nucleotide-binding</keyword>
<dbReference type="GO" id="GO:0005524">
    <property type="term" value="F:ATP binding"/>
    <property type="evidence" value="ECO:0007669"/>
    <property type="project" value="UniProtKB-KW"/>
</dbReference>
<name>A0A5K3FLH2_MESCO</name>
<dbReference type="Pfam" id="PF01712">
    <property type="entry name" value="dNK"/>
    <property type="match status" value="1"/>
</dbReference>
<sequence>MEKRTVTVAVEGNVGSGKTTFLEFFKKTSAAIEVLPEPIDQWRNVNGYDLYVYSFIYTCVKDMFYCYRLRWNMPYRAQLMVTLVNQMAQPQTLPVRLIERSLHSNQFVFSEALRKNGLISEGDFKVQEEFYDWSCGLPFMKLDRIVYLRTTPDVCAERIRKRDRKGEGWIEMDYLRQLHDLHDDWLLGRKPKRCPVPVLVIDSTDSLDKVTSTYYGRRDEIFSGIKI</sequence>
<dbReference type="GO" id="GO:0005739">
    <property type="term" value="C:mitochondrion"/>
    <property type="evidence" value="ECO:0007669"/>
    <property type="project" value="TreeGrafter"/>
</dbReference>
<proteinExistence type="inferred from homology"/>
<feature type="binding site" evidence="3">
    <location>
        <begin position="158"/>
        <end position="162"/>
    </location>
    <ligand>
        <name>ATP</name>
        <dbReference type="ChEBI" id="CHEBI:30616"/>
    </ligand>
</feature>
<dbReference type="InterPro" id="IPR031314">
    <property type="entry name" value="DNK_dom"/>
</dbReference>
<evidence type="ECO:0000256" key="2">
    <source>
        <dbReference type="PIRSR" id="PIRSR000705-1"/>
    </source>
</evidence>
<evidence type="ECO:0000256" key="3">
    <source>
        <dbReference type="PIRSR" id="PIRSR000705-3"/>
    </source>
</evidence>
<keyword evidence="3" id="KW-0067">ATP-binding</keyword>
<feature type="binding site" evidence="3">
    <location>
        <begin position="12"/>
        <end position="20"/>
    </location>
    <ligand>
        <name>ATP</name>
        <dbReference type="ChEBI" id="CHEBI:30616"/>
    </ligand>
</feature>
<dbReference type="GO" id="GO:0019136">
    <property type="term" value="F:deoxynucleoside kinase activity"/>
    <property type="evidence" value="ECO:0007669"/>
    <property type="project" value="InterPro"/>
</dbReference>
<organism evidence="5">
    <name type="scientific">Mesocestoides corti</name>
    <name type="common">Flatworm</name>
    <dbReference type="NCBI Taxonomy" id="53468"/>
    <lineage>
        <taxon>Eukaryota</taxon>
        <taxon>Metazoa</taxon>
        <taxon>Spiralia</taxon>
        <taxon>Lophotrochozoa</taxon>
        <taxon>Platyhelminthes</taxon>
        <taxon>Cestoda</taxon>
        <taxon>Eucestoda</taxon>
        <taxon>Cyclophyllidea</taxon>
        <taxon>Mesocestoididae</taxon>
        <taxon>Mesocestoides</taxon>
    </lineage>
</organism>